<dbReference type="InterPro" id="IPR000008">
    <property type="entry name" value="C2_dom"/>
</dbReference>
<evidence type="ECO:0000256" key="2">
    <source>
        <dbReference type="ARBA" id="ARBA00022737"/>
    </source>
</evidence>
<sequence>MTVEFNLNFLKELEQETVLEVLYRDQMLRKVDEERIRKLKTQLQQLRWKGAKNASHEYQERSCARCQKSLGLVMNRGAVCNGCSHRVCSECRVCLNPYLWKCTICYAHGAMKVKTGEWFFEERAKKFPGEGRCETTGAKLLKSYQKLSKISVVPPTPPPFTESTAGKNTTELDQTKTFNKSVENLFLSLATHIRKISKSHDDVTADKSLLTTDYGQDANRRRERRSQSDTAINIASRIQNAPSLQQLIIGTRDNNAIFTKKGCRPGEDLPSSPLSDVVFCGGVKHGSLFSLNSTCTEADNFDKANVTGEIEFALRYIFKTCTLEVCINACKNLAYGEEKKKKCNSVQLRSYQEDFAVTSLAEKGTKNELSDRKKEKKRKPGWDARYVKTYLLPDKTARSKRKTVVRKGTVDPAFHETLKYKIDYSQLETRQLQISVWHAGVFKNRVFLGEVLIPLSSWNFEDNSMQSYNWYQLKAKPEDNQVQYSGELLVRAKMCLPSQPEKFRYEEHMMEGTEDRAAHGGQLHLVVVEAKNLPALRSVGSLNSFVKGCLVLPDQRELKQKSPVLRKETCPHWKHLFVFDGVTPSQLQGAYLDLTIWNQASFGLSDRFLGGARLSTKEPIGSTASNPQAKVIWQRILSRPNTWMDITLSLQSNKGVFKS</sequence>
<dbReference type="GO" id="GO:0006886">
    <property type="term" value="P:intracellular protein transport"/>
    <property type="evidence" value="ECO:0007669"/>
    <property type="project" value="InterPro"/>
</dbReference>
<dbReference type="RefSeq" id="XP_025057770.1">
    <property type="nucleotide sequence ID" value="XM_025201985.1"/>
</dbReference>
<dbReference type="InterPro" id="IPR043567">
    <property type="entry name" value="SYTL1-5_C2B"/>
</dbReference>
<dbReference type="SMART" id="SM00239">
    <property type="entry name" value="C2"/>
    <property type="match status" value="2"/>
</dbReference>
<dbReference type="PANTHER" id="PTHR45716">
    <property type="entry name" value="BITESIZE, ISOFORM I"/>
    <property type="match status" value="1"/>
</dbReference>
<dbReference type="Pfam" id="PF00168">
    <property type="entry name" value="C2"/>
    <property type="match status" value="2"/>
</dbReference>
<dbReference type="FunFam" id="3.30.40.10:FF:000018">
    <property type="entry name" value="Synaptotagmin-like 5, isoform CRA_a"/>
    <property type="match status" value="1"/>
</dbReference>
<evidence type="ECO:0000313" key="6">
    <source>
        <dbReference type="Proteomes" id="UP000189705"/>
    </source>
</evidence>
<dbReference type="GO" id="GO:0005886">
    <property type="term" value="C:plasma membrane"/>
    <property type="evidence" value="ECO:0007669"/>
    <property type="project" value="TreeGrafter"/>
</dbReference>
<reference evidence="7 8" key="1">
    <citation type="submission" date="2025-04" db="UniProtKB">
        <authorList>
            <consortium name="RefSeq"/>
        </authorList>
    </citation>
    <scope>IDENTIFICATION</scope>
</reference>
<dbReference type="InterPro" id="IPR013083">
    <property type="entry name" value="Znf_RING/FYVE/PHD"/>
</dbReference>
<dbReference type="Proteomes" id="UP000189705">
    <property type="component" value="Unplaced"/>
</dbReference>
<protein>
    <submittedName>
        <fullName evidence="7 8">Synaptotagmin-like protein 3 isoform X1</fullName>
    </submittedName>
</protein>
<gene>
    <name evidence="7 8" type="primary">SYTL3</name>
</gene>
<dbReference type="GO" id="GO:0070382">
    <property type="term" value="C:exocytic vesicle"/>
    <property type="evidence" value="ECO:0007669"/>
    <property type="project" value="TreeGrafter"/>
</dbReference>
<dbReference type="RefSeq" id="XP_025057769.1">
    <property type="nucleotide sequence ID" value="XM_025201984.1"/>
</dbReference>
<dbReference type="Pfam" id="PF02318">
    <property type="entry name" value="FYVE_2"/>
    <property type="match status" value="1"/>
</dbReference>
<dbReference type="GeneID" id="102380813"/>
<dbReference type="SUPFAM" id="SSF57903">
    <property type="entry name" value="FYVE/PHD zinc finger"/>
    <property type="match status" value="1"/>
</dbReference>
<keyword evidence="2" id="KW-0677">Repeat</keyword>
<evidence type="ECO:0000313" key="7">
    <source>
        <dbReference type="RefSeq" id="XP_025057769.1"/>
    </source>
</evidence>
<dbReference type="InterPro" id="IPR041282">
    <property type="entry name" value="FYVE_2"/>
</dbReference>
<dbReference type="InterPro" id="IPR011011">
    <property type="entry name" value="Znf_FYVE_PHD"/>
</dbReference>
<evidence type="ECO:0000259" key="5">
    <source>
        <dbReference type="PROSITE" id="PS50916"/>
    </source>
</evidence>
<evidence type="ECO:0000259" key="4">
    <source>
        <dbReference type="PROSITE" id="PS50004"/>
    </source>
</evidence>
<dbReference type="SUPFAM" id="SSF49562">
    <property type="entry name" value="C2 domain (Calcium/lipid-binding domain, CaLB)"/>
    <property type="match status" value="2"/>
</dbReference>
<dbReference type="PANTHER" id="PTHR45716:SF1">
    <property type="entry name" value="SYNAPTOTAGMIN-LIKE PROTEIN 3"/>
    <property type="match status" value="1"/>
</dbReference>
<dbReference type="CTD" id="94120"/>
<dbReference type="AlphaFoldDB" id="A0A1U8DA62"/>
<proteinExistence type="predicted"/>
<evidence type="ECO:0000256" key="3">
    <source>
        <dbReference type="ARBA" id="ARBA00023136"/>
    </source>
</evidence>
<dbReference type="STRING" id="38654.A0A1U8DA62"/>
<feature type="domain" description="C2" evidence="4">
    <location>
        <begin position="306"/>
        <end position="468"/>
    </location>
</feature>
<dbReference type="CDD" id="cd15765">
    <property type="entry name" value="FYVE_Slp3"/>
    <property type="match status" value="1"/>
</dbReference>
<dbReference type="InterPro" id="IPR010911">
    <property type="entry name" value="Rab_BD"/>
</dbReference>
<comment type="subcellular location">
    <subcellularLocation>
        <location evidence="1">Membrane</location>
    </subcellularLocation>
</comment>
<evidence type="ECO:0000256" key="1">
    <source>
        <dbReference type="ARBA" id="ARBA00004370"/>
    </source>
</evidence>
<dbReference type="PROSITE" id="PS50916">
    <property type="entry name" value="RABBD"/>
    <property type="match status" value="1"/>
</dbReference>
<dbReference type="Gene3D" id="3.30.40.10">
    <property type="entry name" value="Zinc/RING finger domain, C3HC4 (zinc finger)"/>
    <property type="match status" value="1"/>
</dbReference>
<dbReference type="Gene3D" id="2.60.40.150">
    <property type="entry name" value="C2 domain"/>
    <property type="match status" value="2"/>
</dbReference>
<dbReference type="GO" id="GO:0042043">
    <property type="term" value="F:neurexin family protein binding"/>
    <property type="evidence" value="ECO:0007669"/>
    <property type="project" value="TreeGrafter"/>
</dbReference>
<feature type="domain" description="RabBD" evidence="5">
    <location>
        <begin position="4"/>
        <end position="122"/>
    </location>
</feature>
<dbReference type="CDD" id="cd04020">
    <property type="entry name" value="C2B_SLP_1-2-3-4"/>
    <property type="match status" value="1"/>
</dbReference>
<evidence type="ECO:0000313" key="8">
    <source>
        <dbReference type="RefSeq" id="XP_025057770.1"/>
    </source>
</evidence>
<name>A0A1U8DA62_ALLSI</name>
<dbReference type="KEGG" id="asn:102380813"/>
<keyword evidence="6" id="KW-1185">Reference proteome</keyword>
<dbReference type="InterPro" id="IPR035892">
    <property type="entry name" value="C2_domain_sf"/>
</dbReference>
<dbReference type="GO" id="GO:0031267">
    <property type="term" value="F:small GTPase binding"/>
    <property type="evidence" value="ECO:0007669"/>
    <property type="project" value="InterPro"/>
</dbReference>
<feature type="domain" description="C2" evidence="4">
    <location>
        <begin position="504"/>
        <end position="634"/>
    </location>
</feature>
<dbReference type="GO" id="GO:0006887">
    <property type="term" value="P:exocytosis"/>
    <property type="evidence" value="ECO:0007669"/>
    <property type="project" value="TreeGrafter"/>
</dbReference>
<dbReference type="PROSITE" id="PS50004">
    <property type="entry name" value="C2"/>
    <property type="match status" value="2"/>
</dbReference>
<keyword evidence="3" id="KW-0472">Membrane</keyword>
<accession>A0A1U8DA62</accession>
<organism evidence="6 7">
    <name type="scientific">Alligator sinensis</name>
    <name type="common">Chinese alligator</name>
    <dbReference type="NCBI Taxonomy" id="38654"/>
    <lineage>
        <taxon>Eukaryota</taxon>
        <taxon>Metazoa</taxon>
        <taxon>Chordata</taxon>
        <taxon>Craniata</taxon>
        <taxon>Vertebrata</taxon>
        <taxon>Euteleostomi</taxon>
        <taxon>Archelosauria</taxon>
        <taxon>Archosauria</taxon>
        <taxon>Crocodylia</taxon>
        <taxon>Alligatoridae</taxon>
        <taxon>Alligatorinae</taxon>
        <taxon>Alligator</taxon>
    </lineage>
</organism>